<keyword evidence="1" id="KW-1133">Transmembrane helix</keyword>
<evidence type="ECO:0000259" key="2">
    <source>
        <dbReference type="PROSITE" id="PS50887"/>
    </source>
</evidence>
<sequence>MFVGLTARQMRSLSIQVVFFPGAAFLGVLAVEGDFNPGWARWVAFFGVAAGLAVTIVARFTPWVTNAFTTRLIAATMALTAMIGFTIQPPAVGVLTAFVYLGIAVGGAAFLRLRVAIAFIVVCTILGLSVVLIRSSVPLVASIVFLALTTITTIVVIVLRQSLQAARDEAIALSLTDSLTGLANRRSMDAQVPLMIAVAERTSQHLGCLLIDIDQFKTVNDEQGHSAGDRVLLSIADAIREATREADLGVRIGGDEFCVFTIVSRRGDLQIIAERLRTLVQNLPTTPVTTISVGGSSTVPAAASSEPPLTLDDLLHRADQALYEAKSAGRNQSRIYG</sequence>
<evidence type="ECO:0000313" key="3">
    <source>
        <dbReference type="EMBL" id="RFA07955.1"/>
    </source>
</evidence>
<dbReference type="Proteomes" id="UP000256486">
    <property type="component" value="Unassembled WGS sequence"/>
</dbReference>
<dbReference type="SMART" id="SM00267">
    <property type="entry name" value="GGDEF"/>
    <property type="match status" value="1"/>
</dbReference>
<evidence type="ECO:0000256" key="1">
    <source>
        <dbReference type="SAM" id="Phobius"/>
    </source>
</evidence>
<protein>
    <recommendedName>
        <fullName evidence="2">GGDEF domain-containing protein</fullName>
    </recommendedName>
</protein>
<dbReference type="AlphaFoldDB" id="A0A3E0VE73"/>
<dbReference type="EMBL" id="NBWZ01000001">
    <property type="protein sequence ID" value="RFA07955.1"/>
    <property type="molecule type" value="Genomic_DNA"/>
</dbReference>
<comment type="caution">
    <text evidence="3">The sequence shown here is derived from an EMBL/GenBank/DDBJ whole genome shotgun (WGS) entry which is preliminary data.</text>
</comment>
<dbReference type="Gene3D" id="3.30.70.270">
    <property type="match status" value="1"/>
</dbReference>
<feature type="transmembrane region" description="Helical" evidence="1">
    <location>
        <begin position="12"/>
        <end position="30"/>
    </location>
</feature>
<dbReference type="PANTHER" id="PTHR45138">
    <property type="entry name" value="REGULATORY COMPONENTS OF SENSORY TRANSDUCTION SYSTEM"/>
    <property type="match status" value="1"/>
</dbReference>
<reference evidence="3 4" key="1">
    <citation type="submission" date="2017-04" db="EMBL/GenBank/DDBJ databases">
        <title>Comparative genome analysis of Subtercola boreus.</title>
        <authorList>
            <person name="Cho Y.-J."/>
            <person name="Cho A."/>
            <person name="Kim O.-S."/>
            <person name="Lee J.-I."/>
        </authorList>
    </citation>
    <scope>NUCLEOTIDE SEQUENCE [LARGE SCALE GENOMIC DNA]</scope>
    <source>
        <strain evidence="3 4">K300</strain>
    </source>
</reference>
<name>A0A3E0VE73_9MICO</name>
<accession>A0A3E0VE73</accession>
<dbReference type="GO" id="GO:0043709">
    <property type="term" value="P:cell adhesion involved in single-species biofilm formation"/>
    <property type="evidence" value="ECO:0007669"/>
    <property type="project" value="TreeGrafter"/>
</dbReference>
<dbReference type="SUPFAM" id="SSF55073">
    <property type="entry name" value="Nucleotide cyclase"/>
    <property type="match status" value="1"/>
</dbReference>
<dbReference type="GO" id="GO:1902201">
    <property type="term" value="P:negative regulation of bacterial-type flagellum-dependent cell motility"/>
    <property type="evidence" value="ECO:0007669"/>
    <property type="project" value="TreeGrafter"/>
</dbReference>
<dbReference type="InterPro" id="IPR050469">
    <property type="entry name" value="Diguanylate_Cyclase"/>
</dbReference>
<feature type="transmembrane region" description="Helical" evidence="1">
    <location>
        <begin position="93"/>
        <end position="111"/>
    </location>
</feature>
<dbReference type="FunFam" id="3.30.70.270:FF:000001">
    <property type="entry name" value="Diguanylate cyclase domain protein"/>
    <property type="match status" value="1"/>
</dbReference>
<feature type="transmembrane region" description="Helical" evidence="1">
    <location>
        <begin position="139"/>
        <end position="159"/>
    </location>
</feature>
<dbReference type="PANTHER" id="PTHR45138:SF9">
    <property type="entry name" value="DIGUANYLATE CYCLASE DGCM-RELATED"/>
    <property type="match status" value="1"/>
</dbReference>
<proteinExistence type="predicted"/>
<evidence type="ECO:0000313" key="4">
    <source>
        <dbReference type="Proteomes" id="UP000256486"/>
    </source>
</evidence>
<dbReference type="NCBIfam" id="TIGR00254">
    <property type="entry name" value="GGDEF"/>
    <property type="match status" value="1"/>
</dbReference>
<dbReference type="GO" id="GO:0052621">
    <property type="term" value="F:diguanylate cyclase activity"/>
    <property type="evidence" value="ECO:0007669"/>
    <property type="project" value="TreeGrafter"/>
</dbReference>
<dbReference type="InterPro" id="IPR000160">
    <property type="entry name" value="GGDEF_dom"/>
</dbReference>
<organism evidence="3 4">
    <name type="scientific">Subtercola boreus</name>
    <dbReference type="NCBI Taxonomy" id="120213"/>
    <lineage>
        <taxon>Bacteria</taxon>
        <taxon>Bacillati</taxon>
        <taxon>Actinomycetota</taxon>
        <taxon>Actinomycetes</taxon>
        <taxon>Micrococcales</taxon>
        <taxon>Microbacteriaceae</taxon>
        <taxon>Subtercola</taxon>
    </lineage>
</organism>
<dbReference type="Pfam" id="PF00990">
    <property type="entry name" value="GGDEF"/>
    <property type="match status" value="1"/>
</dbReference>
<keyword evidence="1" id="KW-0472">Membrane</keyword>
<feature type="transmembrane region" description="Helical" evidence="1">
    <location>
        <begin position="42"/>
        <end position="61"/>
    </location>
</feature>
<dbReference type="GO" id="GO:0005886">
    <property type="term" value="C:plasma membrane"/>
    <property type="evidence" value="ECO:0007669"/>
    <property type="project" value="TreeGrafter"/>
</dbReference>
<keyword evidence="1" id="KW-0812">Transmembrane</keyword>
<dbReference type="RefSeq" id="WP_116413374.1">
    <property type="nucleotide sequence ID" value="NZ_NBWZ01000001.1"/>
</dbReference>
<dbReference type="InterPro" id="IPR043128">
    <property type="entry name" value="Rev_trsase/Diguanyl_cyclase"/>
</dbReference>
<gene>
    <name evidence="3" type="ORF">B7R54_01040</name>
</gene>
<keyword evidence="4" id="KW-1185">Reference proteome</keyword>
<dbReference type="PROSITE" id="PS50887">
    <property type="entry name" value="GGDEF"/>
    <property type="match status" value="1"/>
</dbReference>
<dbReference type="OrthoDB" id="23692at2"/>
<dbReference type="InterPro" id="IPR029787">
    <property type="entry name" value="Nucleotide_cyclase"/>
</dbReference>
<feature type="transmembrane region" description="Helical" evidence="1">
    <location>
        <begin position="116"/>
        <end position="133"/>
    </location>
</feature>
<dbReference type="CDD" id="cd01949">
    <property type="entry name" value="GGDEF"/>
    <property type="match status" value="1"/>
</dbReference>
<feature type="transmembrane region" description="Helical" evidence="1">
    <location>
        <begin position="68"/>
        <end position="87"/>
    </location>
</feature>
<feature type="domain" description="GGDEF" evidence="2">
    <location>
        <begin position="204"/>
        <end position="337"/>
    </location>
</feature>